<comment type="caution">
    <text evidence="4">The sequence shown here is derived from an EMBL/GenBank/DDBJ whole genome shotgun (WGS) entry which is preliminary data.</text>
</comment>
<dbReference type="GO" id="GO:0008270">
    <property type="term" value="F:zinc ion binding"/>
    <property type="evidence" value="ECO:0007669"/>
    <property type="project" value="UniProtKB-KW"/>
</dbReference>
<dbReference type="EMBL" id="JAFHKP010000024">
    <property type="protein sequence ID" value="KAG5478184.1"/>
    <property type="molecule type" value="Genomic_DNA"/>
</dbReference>
<dbReference type="AlphaFoldDB" id="A0A836GQI3"/>
<reference evidence="4 5" key="1">
    <citation type="submission" date="2021-02" db="EMBL/GenBank/DDBJ databases">
        <title>Leishmania (Mundinia) enrietti genome sequencing and assembly.</title>
        <authorList>
            <person name="Almutairi H."/>
            <person name="Gatherer D."/>
        </authorList>
    </citation>
    <scope>NUCLEOTIDE SEQUENCE [LARGE SCALE GENOMIC DNA]</scope>
    <source>
        <strain evidence="4">CUR178</strain>
    </source>
</reference>
<keyword evidence="1" id="KW-0862">Zinc</keyword>
<dbReference type="GO" id="GO:0106050">
    <property type="term" value="F:tRNA 2'-O-methyltransferase activity"/>
    <property type="evidence" value="ECO:0007669"/>
    <property type="project" value="UniProtKB-UniRule"/>
</dbReference>
<protein>
    <recommendedName>
        <fullName evidence="1">tRNA:m(4)X modification enzyme TRM13</fullName>
        <ecNumber evidence="1">2.1.1.225</ecNumber>
    </recommendedName>
</protein>
<evidence type="ECO:0000313" key="4">
    <source>
        <dbReference type="EMBL" id="KAG5478184.1"/>
    </source>
</evidence>
<dbReference type="EC" id="2.1.1.225" evidence="1"/>
<feature type="compositionally biased region" description="Polar residues" evidence="2">
    <location>
        <begin position="34"/>
        <end position="51"/>
    </location>
</feature>
<keyword evidence="1" id="KW-0949">S-adenosyl-L-methionine</keyword>
<dbReference type="GeneID" id="94172104"/>
<dbReference type="GO" id="GO:0030488">
    <property type="term" value="P:tRNA methylation"/>
    <property type="evidence" value="ECO:0007669"/>
    <property type="project" value="InterPro"/>
</dbReference>
<evidence type="ECO:0000313" key="5">
    <source>
        <dbReference type="Proteomes" id="UP000674179"/>
    </source>
</evidence>
<name>A0A836GQI3_LEIEN</name>
<organism evidence="4 5">
    <name type="scientific">Leishmania enriettii</name>
    <dbReference type="NCBI Taxonomy" id="5663"/>
    <lineage>
        <taxon>Eukaryota</taxon>
        <taxon>Discoba</taxon>
        <taxon>Euglenozoa</taxon>
        <taxon>Kinetoplastea</taxon>
        <taxon>Metakinetoplastina</taxon>
        <taxon>Trypanosomatida</taxon>
        <taxon>Trypanosomatidae</taxon>
        <taxon>Leishmaniinae</taxon>
        <taxon>Leishmania</taxon>
    </lineage>
</organism>
<feature type="region of interest" description="Disordered" evidence="2">
    <location>
        <begin position="25"/>
        <end position="51"/>
    </location>
</feature>
<proteinExistence type="inferred from homology"/>
<dbReference type="InterPro" id="IPR039044">
    <property type="entry name" value="Trm13"/>
</dbReference>
<comment type="similarity">
    <text evidence="1">Belongs to the methyltransferase TRM13 family.</text>
</comment>
<dbReference type="InterPro" id="IPR007871">
    <property type="entry name" value="Methyltransferase_TRM13"/>
</dbReference>
<evidence type="ECO:0000259" key="3">
    <source>
        <dbReference type="Pfam" id="PF05206"/>
    </source>
</evidence>
<dbReference type="OrthoDB" id="258806at2759"/>
<dbReference type="PANTHER" id="PTHR12998">
    <property type="entry name" value="TRNA:M(4)X MODIFICATION ENZYME TRM13 HOMOLOG"/>
    <property type="match status" value="1"/>
</dbReference>
<keyword evidence="5" id="KW-1185">Reference proteome</keyword>
<keyword evidence="1" id="KW-0479">Metal-binding</keyword>
<dbReference type="RefSeq" id="XP_067692649.1">
    <property type="nucleotide sequence ID" value="XM_067836594.1"/>
</dbReference>
<keyword evidence="1" id="KW-0489">Methyltransferase</keyword>
<keyword evidence="1" id="KW-0819">tRNA processing</keyword>
<comment type="catalytic activity">
    <reaction evidence="1">
        <text>cytidine(4) in tRNA(Pro) + S-adenosyl-L-methionine = 2'-O-methylcytidine(4) in tRNA(Pro) + S-adenosyl-L-homocysteine + H(+)</text>
        <dbReference type="Rhea" id="RHEA:32767"/>
        <dbReference type="Rhea" id="RHEA-COMP:10397"/>
        <dbReference type="Rhea" id="RHEA-COMP:10398"/>
        <dbReference type="ChEBI" id="CHEBI:15378"/>
        <dbReference type="ChEBI" id="CHEBI:57856"/>
        <dbReference type="ChEBI" id="CHEBI:59789"/>
        <dbReference type="ChEBI" id="CHEBI:74495"/>
        <dbReference type="ChEBI" id="CHEBI:82748"/>
        <dbReference type="EC" id="2.1.1.225"/>
    </reaction>
</comment>
<comment type="function">
    <text evidence="1">tRNA methylase which 2'-O-methylates cytidine(4) in tRNA(Pro) and tRNA(Gly)(GCC), and adenosine(4) in tRNA(His).</text>
</comment>
<sequence length="563" mass="62655">MWRPRKWLQRCSPYVVTPSRPAAAALRAPPRHGVQSTCRAQSASYSRDDGSTASVASLTTAVSRRQKLRCLRGVYHASRAMAQLMLPLLQSMRVSLGDSGLTHAMKNLATALNGSPVSLQHEGPLQDAQLLAIRNLATDAAVTELRRRLFDGSLCPREAPNLSATLWNEQSLRSYQRALLAARQHRLDAGDSFNCYEHLAEAGVVTLRAMCSDVTDPQRCAEWARLIDLYTTFLPDRSHIHELENLPQEIAIGELLRETVEGVRGAEDKLSGHGFALDCVVDVGGGNGFLAAQVAERLQCDSVVIDPFFPAHSIDCCPRMWPDTAQRTRPATRRQRTLHRTMALFRDVRWSDAVPAAPARTALIAKHLCGSGVDEVLRHLEAQDCLPRILVMAPCCFNKITFDRYCDAAYLRQVMGIDSEGALARVHRLTDWNMSCYQSHHERMLERIEAARRGSSTSDRGFTCNGQRDSEAAALPAPCTVDGSSNITAAELFCHQRRSGPRSIANSITCTHAFARLVEGLLNYGRMQWLRRRHYNVQLVQYVPDVVTPKNKCWLAIRQAHTS</sequence>
<dbReference type="Proteomes" id="UP000674179">
    <property type="component" value="Chromosome 24"/>
</dbReference>
<dbReference type="KEGG" id="lenr:94172104"/>
<evidence type="ECO:0000256" key="2">
    <source>
        <dbReference type="SAM" id="MobiDB-lite"/>
    </source>
</evidence>
<keyword evidence="1" id="KW-0863">Zinc-finger</keyword>
<comment type="catalytic activity">
    <reaction evidence="1">
        <text>adenosine(4) in tRNA(His) + S-adenosyl-L-methionine = 2'-O-methyladenosine(4) in tRNA(His) + S-adenosyl-L-homocysteine + H(+)</text>
        <dbReference type="Rhea" id="RHEA:43196"/>
        <dbReference type="Rhea" id="RHEA-COMP:10401"/>
        <dbReference type="Rhea" id="RHEA-COMP:10402"/>
        <dbReference type="ChEBI" id="CHEBI:15378"/>
        <dbReference type="ChEBI" id="CHEBI:57856"/>
        <dbReference type="ChEBI" id="CHEBI:59789"/>
        <dbReference type="ChEBI" id="CHEBI:74411"/>
        <dbReference type="ChEBI" id="CHEBI:74477"/>
        <dbReference type="EC" id="2.1.1.225"/>
    </reaction>
</comment>
<gene>
    <name evidence="4" type="ORF">CUR178_04898</name>
</gene>
<dbReference type="Pfam" id="PF05206">
    <property type="entry name" value="TRM13"/>
    <property type="match status" value="1"/>
</dbReference>
<feature type="domain" description="Methyltransferase TRM13" evidence="3">
    <location>
        <begin position="318"/>
        <end position="556"/>
    </location>
</feature>
<evidence type="ECO:0000256" key="1">
    <source>
        <dbReference type="RuleBase" id="RU367103"/>
    </source>
</evidence>
<comment type="catalytic activity">
    <reaction evidence="1">
        <text>cytidine(4) in tRNA(Gly)(GCC) + S-adenosyl-L-methionine = 2'-O-methylcytidine(4) in tRNA(Gly)(GCC) + S-adenosyl-L-homocysteine + H(+)</text>
        <dbReference type="Rhea" id="RHEA:43192"/>
        <dbReference type="Rhea" id="RHEA-COMP:10399"/>
        <dbReference type="Rhea" id="RHEA-COMP:10400"/>
        <dbReference type="ChEBI" id="CHEBI:15378"/>
        <dbReference type="ChEBI" id="CHEBI:57856"/>
        <dbReference type="ChEBI" id="CHEBI:59789"/>
        <dbReference type="ChEBI" id="CHEBI:74495"/>
        <dbReference type="ChEBI" id="CHEBI:82748"/>
        <dbReference type="EC" id="2.1.1.225"/>
    </reaction>
</comment>
<accession>A0A836GQI3</accession>
<keyword evidence="1" id="KW-0808">Transferase</keyword>
<dbReference type="PANTHER" id="PTHR12998:SF1">
    <property type="entry name" value="TRNA:M(4)X MODIFICATION ENZYME TRM13"/>
    <property type="match status" value="1"/>
</dbReference>